<dbReference type="InterPro" id="IPR036412">
    <property type="entry name" value="HAD-like_sf"/>
</dbReference>
<evidence type="ECO:0000256" key="1">
    <source>
        <dbReference type="ARBA" id="ARBA00022729"/>
    </source>
</evidence>
<feature type="chain" id="PRO_5037933881" description="Acid phosphatase" evidence="2">
    <location>
        <begin position="30"/>
        <end position="195"/>
    </location>
</feature>
<keyword evidence="4" id="KW-1185">Reference proteome</keyword>
<evidence type="ECO:0000313" key="3">
    <source>
        <dbReference type="EMBL" id="MBR7831456.1"/>
    </source>
</evidence>
<comment type="caution">
    <text evidence="3">The sequence shown here is derived from an EMBL/GenBank/DDBJ whole genome shotgun (WGS) entry which is preliminary data.</text>
</comment>
<dbReference type="Pfam" id="PF03767">
    <property type="entry name" value="Acid_phosphat_B"/>
    <property type="match status" value="1"/>
</dbReference>
<name>A0A941EHM6_9ACTN</name>
<dbReference type="PANTHER" id="PTHR31284">
    <property type="entry name" value="ACID PHOSPHATASE-LIKE PROTEIN"/>
    <property type="match status" value="1"/>
</dbReference>
<gene>
    <name evidence="3" type="ORF">KDK95_34500</name>
</gene>
<feature type="signal peptide" evidence="2">
    <location>
        <begin position="1"/>
        <end position="29"/>
    </location>
</feature>
<dbReference type="Proteomes" id="UP000676325">
    <property type="component" value="Unassembled WGS sequence"/>
</dbReference>
<dbReference type="EMBL" id="JAGSOH010000258">
    <property type="protein sequence ID" value="MBR7831456.1"/>
    <property type="molecule type" value="Genomic_DNA"/>
</dbReference>
<evidence type="ECO:0000256" key="2">
    <source>
        <dbReference type="SAM" id="SignalP"/>
    </source>
</evidence>
<reference evidence="3" key="1">
    <citation type="submission" date="2021-04" db="EMBL/GenBank/DDBJ databases">
        <title>Genome based classification of Actinospica acidithermotolerans sp. nov., an actinobacterium isolated from an Indonesian hot spring.</title>
        <authorList>
            <person name="Kusuma A.B."/>
            <person name="Putra K.E."/>
            <person name="Nafisah S."/>
            <person name="Loh J."/>
            <person name="Nouioui I."/>
            <person name="Goodfellow M."/>
        </authorList>
    </citation>
    <scope>NUCLEOTIDE SEQUENCE</scope>
    <source>
        <strain evidence="3">MGRD01-02</strain>
    </source>
</reference>
<dbReference type="PANTHER" id="PTHR31284:SF10">
    <property type="entry name" value="ACID PHOSPHATASE-LIKE PROTEIN"/>
    <property type="match status" value="1"/>
</dbReference>
<organism evidence="3 4">
    <name type="scientific">Actinospica acidithermotolerans</name>
    <dbReference type="NCBI Taxonomy" id="2828514"/>
    <lineage>
        <taxon>Bacteria</taxon>
        <taxon>Bacillati</taxon>
        <taxon>Actinomycetota</taxon>
        <taxon>Actinomycetes</taxon>
        <taxon>Catenulisporales</taxon>
        <taxon>Actinospicaceae</taxon>
        <taxon>Actinospica</taxon>
    </lineage>
</organism>
<dbReference type="RefSeq" id="WP_212522563.1">
    <property type="nucleotide sequence ID" value="NZ_JAGSOH010000258.1"/>
</dbReference>
<dbReference type="SUPFAM" id="SSF56784">
    <property type="entry name" value="HAD-like"/>
    <property type="match status" value="1"/>
</dbReference>
<accession>A0A941EHM6</accession>
<dbReference type="InterPro" id="IPR005519">
    <property type="entry name" value="Acid_phosphat_B-like"/>
</dbReference>
<proteinExistence type="predicted"/>
<dbReference type="InterPro" id="IPR023214">
    <property type="entry name" value="HAD_sf"/>
</dbReference>
<dbReference type="AlphaFoldDB" id="A0A941EHM6"/>
<evidence type="ECO:0008006" key="5">
    <source>
        <dbReference type="Google" id="ProtNLM"/>
    </source>
</evidence>
<keyword evidence="1 2" id="KW-0732">Signal</keyword>
<sequence length="195" mass="21114">MNLRTLCRSAAVAVLAGGLVAGLVSPASAASAPSFAQWQSDVTAVTTPAMAYIQQRINEASSTSNLAIVLDIDNTSTENYYHPSYPSPATPQVLAIAQYATSKGVKLFFITARPDVIDEITEYNLTHDGYHIDGLYSRNPIQLFESINTFKTAERKKLEADGYDIIANIGNNTVDIEGGYADSTWELPNYNGLLD</sequence>
<evidence type="ECO:0000313" key="4">
    <source>
        <dbReference type="Proteomes" id="UP000676325"/>
    </source>
</evidence>
<protein>
    <recommendedName>
        <fullName evidence="5">Acid phosphatase</fullName>
    </recommendedName>
</protein>
<dbReference type="Gene3D" id="3.40.50.1000">
    <property type="entry name" value="HAD superfamily/HAD-like"/>
    <property type="match status" value="1"/>
</dbReference>